<dbReference type="Pfam" id="PF13676">
    <property type="entry name" value="TIR_2"/>
    <property type="match status" value="1"/>
</dbReference>
<evidence type="ECO:0000256" key="4">
    <source>
        <dbReference type="ARBA" id="ARBA00047304"/>
    </source>
</evidence>
<keyword evidence="3" id="KW-0520">NAD</keyword>
<evidence type="ECO:0000313" key="10">
    <source>
        <dbReference type="Proteomes" id="UP000254103"/>
    </source>
</evidence>
<dbReference type="GO" id="GO:0007165">
    <property type="term" value="P:signal transduction"/>
    <property type="evidence" value="ECO:0007669"/>
    <property type="project" value="InterPro"/>
</dbReference>
<dbReference type="InterPro" id="IPR000157">
    <property type="entry name" value="TIR_dom"/>
</dbReference>
<dbReference type="RefSeq" id="WP_134920662.1">
    <property type="nucleotide sequence ID" value="NZ_JALDBF010000006.1"/>
</dbReference>
<evidence type="ECO:0000313" key="8">
    <source>
        <dbReference type="EMBL" id="STT95579.1"/>
    </source>
</evidence>
<comment type="catalytic activity">
    <reaction evidence="4">
        <text>NAD(+) + H2O = ADP-D-ribose + nicotinamide + H(+)</text>
        <dbReference type="Rhea" id="RHEA:16301"/>
        <dbReference type="ChEBI" id="CHEBI:15377"/>
        <dbReference type="ChEBI" id="CHEBI:15378"/>
        <dbReference type="ChEBI" id="CHEBI:17154"/>
        <dbReference type="ChEBI" id="CHEBI:57540"/>
        <dbReference type="ChEBI" id="CHEBI:57967"/>
        <dbReference type="EC" id="3.2.2.6"/>
    </reaction>
    <physiologicalReaction direction="left-to-right" evidence="4">
        <dbReference type="Rhea" id="RHEA:16302"/>
    </physiologicalReaction>
</comment>
<reference evidence="9 10" key="1">
    <citation type="submission" date="2018-06" db="EMBL/GenBank/DDBJ databases">
        <authorList>
            <consortium name="Pathogen Informatics"/>
            <person name="Doyle S."/>
        </authorList>
    </citation>
    <scope>NUCLEOTIDE SEQUENCE [LARGE SCALE GENOMIC DNA]</scope>
    <source>
        <strain evidence="8 10">NCTC5052</strain>
        <strain evidence="7 9">NCTC9645</strain>
    </source>
</reference>
<protein>
    <recommendedName>
        <fullName evidence="1">ADP-ribosyl cyclase/cyclic ADP-ribose hydrolase</fullName>
        <ecNumber evidence="1">3.2.2.6</ecNumber>
    </recommendedName>
</protein>
<dbReference type="GO" id="GO:0061809">
    <property type="term" value="F:NAD+ nucleosidase activity, cyclic ADP-ribose generating"/>
    <property type="evidence" value="ECO:0007669"/>
    <property type="project" value="UniProtKB-EC"/>
</dbReference>
<organism evidence="7 9">
    <name type="scientific">Klebsiella pneumoniae</name>
    <dbReference type="NCBI Taxonomy" id="573"/>
    <lineage>
        <taxon>Bacteria</taxon>
        <taxon>Pseudomonadati</taxon>
        <taxon>Pseudomonadota</taxon>
        <taxon>Gammaproteobacteria</taxon>
        <taxon>Enterobacterales</taxon>
        <taxon>Enterobacteriaceae</taxon>
        <taxon>Klebsiella/Raoultella group</taxon>
        <taxon>Klebsiella</taxon>
        <taxon>Klebsiella pneumoniae complex</taxon>
    </lineage>
</organism>
<dbReference type="PANTHER" id="PTHR32009">
    <property type="entry name" value="TMV RESISTANCE PROTEIN N-LIKE"/>
    <property type="match status" value="1"/>
</dbReference>
<dbReference type="InterPro" id="IPR035897">
    <property type="entry name" value="Toll_tir_struct_dom_sf"/>
</dbReference>
<proteinExistence type="predicted"/>
<dbReference type="PANTHER" id="PTHR32009:SF39">
    <property type="entry name" value="TIR DOMAIN-CONTAINING PROTEIN"/>
    <property type="match status" value="1"/>
</dbReference>
<dbReference type="AlphaFoldDB" id="A0A2X3CV45"/>
<dbReference type="EMBL" id="UASO01000004">
    <property type="protein sequence ID" value="SQC20718.1"/>
    <property type="molecule type" value="Genomic_DNA"/>
</dbReference>
<dbReference type="SUPFAM" id="SSF52200">
    <property type="entry name" value="Toll/Interleukin receptor TIR domain"/>
    <property type="match status" value="1"/>
</dbReference>
<dbReference type="PROSITE" id="PS50104">
    <property type="entry name" value="TIR"/>
    <property type="match status" value="1"/>
</dbReference>
<evidence type="ECO:0000256" key="2">
    <source>
        <dbReference type="ARBA" id="ARBA00022801"/>
    </source>
</evidence>
<accession>A0A2X3CV45</accession>
<evidence type="ECO:0000313" key="7">
    <source>
        <dbReference type="EMBL" id="SQC20718.1"/>
    </source>
</evidence>
<dbReference type="Proteomes" id="UP000254103">
    <property type="component" value="Unassembled WGS sequence"/>
</dbReference>
<keyword evidence="5" id="KW-1133">Transmembrane helix</keyword>
<dbReference type="Proteomes" id="UP000250675">
    <property type="component" value="Unassembled WGS sequence"/>
</dbReference>
<gene>
    <name evidence="8" type="ORF">NCTC5052_04085</name>
    <name evidence="7" type="ORF">NCTC9645_01741</name>
</gene>
<sequence>MDLSPVFLIVVIILVMPLFVYLAVKQHKISKEVYALLAEDGYDIIFSGEGNTYIAFNIKKASFRAGSLIDHRYFQESISYIHNYEWKWKELDGKKIENTFYIYISNIEFPVHKIYYQRKEDNAEIEWAKLQAVFHQSYELQSTKMKENPEIYFDFFISHASEDKDNFVRPLVNELSQLGINVWFDEQTLEIGDSLRRNIDTGLKKASYGIVVLSHAFFSKKWTQYELDSLINRAVNDENKVLLPIWHNIDATEVAEYSHYLADKLALQTTIHSIDEIAKELSKIAYKRRSIATS</sequence>
<evidence type="ECO:0000313" key="9">
    <source>
        <dbReference type="Proteomes" id="UP000250675"/>
    </source>
</evidence>
<evidence type="ECO:0000256" key="3">
    <source>
        <dbReference type="ARBA" id="ARBA00023027"/>
    </source>
</evidence>
<name>A0A2X3CV45_KLEPN</name>
<dbReference type="EC" id="3.2.2.6" evidence="1"/>
<dbReference type="SMART" id="SM00255">
    <property type="entry name" value="TIR"/>
    <property type="match status" value="1"/>
</dbReference>
<evidence type="ECO:0000256" key="5">
    <source>
        <dbReference type="SAM" id="Phobius"/>
    </source>
</evidence>
<keyword evidence="2" id="KW-0378">Hydrolase</keyword>
<feature type="transmembrane region" description="Helical" evidence="5">
    <location>
        <begin position="6"/>
        <end position="24"/>
    </location>
</feature>
<dbReference type="EMBL" id="UGLJ01000002">
    <property type="protein sequence ID" value="STT95579.1"/>
    <property type="molecule type" value="Genomic_DNA"/>
</dbReference>
<evidence type="ECO:0000256" key="1">
    <source>
        <dbReference type="ARBA" id="ARBA00011982"/>
    </source>
</evidence>
<evidence type="ECO:0000259" key="6">
    <source>
        <dbReference type="PROSITE" id="PS50104"/>
    </source>
</evidence>
<keyword evidence="5" id="KW-0472">Membrane</keyword>
<dbReference type="Gene3D" id="3.40.50.10140">
    <property type="entry name" value="Toll/interleukin-1 receptor homology (TIR) domain"/>
    <property type="match status" value="1"/>
</dbReference>
<feature type="domain" description="TIR" evidence="6">
    <location>
        <begin position="151"/>
        <end position="285"/>
    </location>
</feature>
<keyword evidence="5" id="KW-0812">Transmembrane</keyword>